<gene>
    <name evidence="1" type="ORF">SCUCBS95973_002923</name>
</gene>
<keyword evidence="2" id="KW-1185">Reference proteome</keyword>
<sequence length="490" mass="53845">MNWAITVTFEDGAEWIFRAPIPGKYPDDVTAALIASEVATIQCIAQRTTVPVPTIFAFSPHKDNDIGVPYILQSKAKGTCLLDYSIRAATGKGAHLTDEQCALVMRQLGDFTEQLSRVRFPQIGSLVRHDDDGSTGDYAIGPCLAPAFVWSHRHLLDNLKRGPFDRQDAYFAALAEALFHHAQELPMEHHALLAPLPVADEYLDSDNSRDSKAYLAAMGRWNDFLAVGSKIDHSRNRFAFCMAANVLRESIVPILCDKNGDDTRPCPCADEGFPLMHPDLNVGNIFVDEAMNVTCIIDWSSATTAPLVELFAVPRLWDQSVIAPASSADPFRQALQICALQEREGEAASQGARWWALTDTAFAFQRLTRLCSSHDYDDFVACISSAACAGLGRGEDCGALTAVDTVLDLLGEHAERASSKALLAEMQEDNPTPGEVAALEQVSFREADRKAASDRLAVARKLTVVWHMNPRFVADARLWKWLARALGEQE</sequence>
<comment type="caution">
    <text evidence="1">The sequence shown here is derived from an EMBL/GenBank/DDBJ whole genome shotgun (WGS) entry which is preliminary data.</text>
</comment>
<protein>
    <recommendedName>
        <fullName evidence="3">Aminoglycoside phosphotransferase domain-containing protein</fullName>
    </recommendedName>
</protein>
<evidence type="ECO:0008006" key="3">
    <source>
        <dbReference type="Google" id="ProtNLM"/>
    </source>
</evidence>
<dbReference type="EMBL" id="CAWUHB010000012">
    <property type="protein sequence ID" value="CAK7216783.1"/>
    <property type="molecule type" value="Genomic_DNA"/>
</dbReference>
<dbReference type="Proteomes" id="UP001642405">
    <property type="component" value="Unassembled WGS sequence"/>
</dbReference>
<accession>A0ABP0BB04</accession>
<evidence type="ECO:0000313" key="2">
    <source>
        <dbReference type="Proteomes" id="UP001642405"/>
    </source>
</evidence>
<dbReference type="InterPro" id="IPR051678">
    <property type="entry name" value="AGP_Transferase"/>
</dbReference>
<proteinExistence type="predicted"/>
<dbReference type="InterPro" id="IPR011009">
    <property type="entry name" value="Kinase-like_dom_sf"/>
</dbReference>
<dbReference type="PANTHER" id="PTHR21310:SF15">
    <property type="entry name" value="AMINOGLYCOSIDE PHOSPHOTRANSFERASE DOMAIN-CONTAINING PROTEIN"/>
    <property type="match status" value="1"/>
</dbReference>
<dbReference type="PANTHER" id="PTHR21310">
    <property type="entry name" value="AMINOGLYCOSIDE PHOSPHOTRANSFERASE-RELATED-RELATED"/>
    <property type="match status" value="1"/>
</dbReference>
<reference evidence="1 2" key="1">
    <citation type="submission" date="2024-01" db="EMBL/GenBank/DDBJ databases">
        <authorList>
            <person name="Allen C."/>
            <person name="Tagirdzhanova G."/>
        </authorList>
    </citation>
    <scope>NUCLEOTIDE SEQUENCE [LARGE SCALE GENOMIC DNA]</scope>
</reference>
<evidence type="ECO:0000313" key="1">
    <source>
        <dbReference type="EMBL" id="CAK7216783.1"/>
    </source>
</evidence>
<organism evidence="1 2">
    <name type="scientific">Sporothrix curviconia</name>
    <dbReference type="NCBI Taxonomy" id="1260050"/>
    <lineage>
        <taxon>Eukaryota</taxon>
        <taxon>Fungi</taxon>
        <taxon>Dikarya</taxon>
        <taxon>Ascomycota</taxon>
        <taxon>Pezizomycotina</taxon>
        <taxon>Sordariomycetes</taxon>
        <taxon>Sordariomycetidae</taxon>
        <taxon>Ophiostomatales</taxon>
        <taxon>Ophiostomataceae</taxon>
        <taxon>Sporothrix</taxon>
    </lineage>
</organism>
<dbReference type="SUPFAM" id="SSF56112">
    <property type="entry name" value="Protein kinase-like (PK-like)"/>
    <property type="match status" value="1"/>
</dbReference>
<name>A0ABP0BB04_9PEZI</name>